<evidence type="ECO:0000313" key="5">
    <source>
        <dbReference type="EMBL" id="KAI2657342.1"/>
    </source>
</evidence>
<protein>
    <submittedName>
        <fullName evidence="5">Protein PRRC2B</fullName>
    </submittedName>
</protein>
<feature type="signal peptide" evidence="3">
    <location>
        <begin position="1"/>
        <end position="24"/>
    </location>
</feature>
<dbReference type="EMBL" id="JACTAM010000014">
    <property type="protein sequence ID" value="KAI2657342.1"/>
    <property type="molecule type" value="Genomic_DNA"/>
</dbReference>
<feature type="region of interest" description="Disordered" evidence="1">
    <location>
        <begin position="84"/>
        <end position="123"/>
    </location>
</feature>
<evidence type="ECO:0000313" key="6">
    <source>
        <dbReference type="Proteomes" id="UP000830375"/>
    </source>
</evidence>
<organism evidence="5 6">
    <name type="scientific">Labeo rohita</name>
    <name type="common">Indian major carp</name>
    <name type="synonym">Cyprinus rohita</name>
    <dbReference type="NCBI Taxonomy" id="84645"/>
    <lineage>
        <taxon>Eukaryota</taxon>
        <taxon>Metazoa</taxon>
        <taxon>Chordata</taxon>
        <taxon>Craniata</taxon>
        <taxon>Vertebrata</taxon>
        <taxon>Euteleostomi</taxon>
        <taxon>Actinopterygii</taxon>
        <taxon>Neopterygii</taxon>
        <taxon>Teleostei</taxon>
        <taxon>Ostariophysi</taxon>
        <taxon>Cypriniformes</taxon>
        <taxon>Cyprinidae</taxon>
        <taxon>Labeoninae</taxon>
        <taxon>Labeonini</taxon>
        <taxon>Labeo</taxon>
    </lineage>
</organism>
<sequence>MRTIKDYLPSFIFFVLLLYTAVRQNTGPAKSKAAFSRLFYHAGLNSESRVQLSGNGPREDFAVFVEWVLVCYGLLLTVDVVDKDTSPTLDPETNPPSPRCTDSLHSLSPPQTNKPSPGKATELRIAPKPEPQSISDQVKELATLHTKVDEAGEREDAEESPTHCTTAEGELLMVGVSICFFFVLGSWFFMFGYSVWATHTVPKPLDCSELLPTFPLLHPHIITAASAFNSSAPLPLLPGSPSAHPPSVRWDHMSPPTCTDLDPVTPNLLLMGQPDSSLPQVTYPANELIGRCRWRQSQVLTDDFWSSFTRHYLPNLQLQHKWHAETKNLAVGSVVKLFDPQLP</sequence>
<feature type="chain" id="PRO_5046418682" evidence="3">
    <location>
        <begin position="25"/>
        <end position="343"/>
    </location>
</feature>
<dbReference type="PANTHER" id="PTHR47331">
    <property type="entry name" value="PHD-TYPE DOMAIN-CONTAINING PROTEIN"/>
    <property type="match status" value="1"/>
</dbReference>
<accession>A0ABQ8M572</accession>
<name>A0ABQ8M572_LABRO</name>
<dbReference type="Pfam" id="PF18701">
    <property type="entry name" value="DUF5641"/>
    <property type="match status" value="1"/>
</dbReference>
<evidence type="ECO:0000259" key="4">
    <source>
        <dbReference type="Pfam" id="PF18701"/>
    </source>
</evidence>
<keyword evidence="2" id="KW-1133">Transmembrane helix</keyword>
<evidence type="ECO:0000256" key="3">
    <source>
        <dbReference type="SAM" id="SignalP"/>
    </source>
</evidence>
<feature type="domain" description="DUF5641" evidence="4">
    <location>
        <begin position="293"/>
        <end position="341"/>
    </location>
</feature>
<comment type="caution">
    <text evidence="5">The sequence shown here is derived from an EMBL/GenBank/DDBJ whole genome shotgun (WGS) entry which is preliminary data.</text>
</comment>
<reference evidence="5 6" key="1">
    <citation type="submission" date="2022-01" db="EMBL/GenBank/DDBJ databases">
        <title>A high-quality chromosome-level genome assembly of rohu carp, Labeo rohita.</title>
        <authorList>
            <person name="Arick M.A. II"/>
            <person name="Hsu C.-Y."/>
            <person name="Magbanua Z."/>
            <person name="Pechanova O."/>
            <person name="Grover C."/>
            <person name="Miller E."/>
            <person name="Thrash A."/>
            <person name="Ezzel L."/>
            <person name="Alam S."/>
            <person name="Benzie J."/>
            <person name="Hamilton M."/>
            <person name="Karsi A."/>
            <person name="Lawrence M.L."/>
            <person name="Peterson D.G."/>
        </authorList>
    </citation>
    <scope>NUCLEOTIDE SEQUENCE [LARGE SCALE GENOMIC DNA]</scope>
    <source>
        <strain evidence="6">BAU-BD-2019</strain>
        <tissue evidence="5">Blood</tissue>
    </source>
</reference>
<dbReference type="InterPro" id="IPR040676">
    <property type="entry name" value="DUF5641"/>
</dbReference>
<evidence type="ECO:0000256" key="2">
    <source>
        <dbReference type="SAM" id="Phobius"/>
    </source>
</evidence>
<proteinExistence type="predicted"/>
<keyword evidence="3" id="KW-0732">Signal</keyword>
<keyword evidence="6" id="KW-1185">Reference proteome</keyword>
<gene>
    <name evidence="5" type="ORF">H4Q32_030350</name>
</gene>
<feature type="compositionally biased region" description="Polar residues" evidence="1">
    <location>
        <begin position="103"/>
        <end position="115"/>
    </location>
</feature>
<keyword evidence="2" id="KW-0812">Transmembrane</keyword>
<keyword evidence="2" id="KW-0472">Membrane</keyword>
<feature type="transmembrane region" description="Helical" evidence="2">
    <location>
        <begin position="171"/>
        <end position="196"/>
    </location>
</feature>
<dbReference type="Proteomes" id="UP000830375">
    <property type="component" value="Unassembled WGS sequence"/>
</dbReference>
<evidence type="ECO:0000256" key="1">
    <source>
        <dbReference type="SAM" id="MobiDB-lite"/>
    </source>
</evidence>